<dbReference type="InterPro" id="IPR001752">
    <property type="entry name" value="Kinesin_motor_dom"/>
</dbReference>
<keyword evidence="2" id="KW-0963">Cytoplasm</keyword>
<dbReference type="Gene3D" id="1.20.58.1980">
    <property type="match status" value="1"/>
</dbReference>
<accession>A0A814JQ79</accession>
<comment type="subcellular location">
    <subcellularLocation>
        <location evidence="1">Cytoplasm</location>
        <location evidence="1">Cytoskeleton</location>
    </subcellularLocation>
</comment>
<dbReference type="GO" id="GO:0003777">
    <property type="term" value="F:microtubule motor activity"/>
    <property type="evidence" value="ECO:0007669"/>
    <property type="project" value="InterPro"/>
</dbReference>
<dbReference type="EMBL" id="CAJNOH010000267">
    <property type="protein sequence ID" value="CAF0976547.1"/>
    <property type="molecule type" value="Genomic_DNA"/>
</dbReference>
<feature type="domain" description="Kinesin motor" evidence="4">
    <location>
        <begin position="1"/>
        <end position="75"/>
    </location>
</feature>
<comment type="caution">
    <text evidence="3">Lacks conserved residue(s) required for the propagation of feature annotation.</text>
</comment>
<dbReference type="PANTHER" id="PTHR47971:SF4">
    <property type="entry name" value="KINESIN-LIKE PROTEIN"/>
    <property type="match status" value="1"/>
</dbReference>
<evidence type="ECO:0000313" key="7">
    <source>
        <dbReference type="Proteomes" id="UP000663870"/>
    </source>
</evidence>
<dbReference type="InterPro" id="IPR027640">
    <property type="entry name" value="Kinesin-like_fam"/>
</dbReference>
<evidence type="ECO:0000256" key="2">
    <source>
        <dbReference type="ARBA" id="ARBA00023212"/>
    </source>
</evidence>
<dbReference type="GO" id="GO:0005524">
    <property type="term" value="F:ATP binding"/>
    <property type="evidence" value="ECO:0007669"/>
    <property type="project" value="InterPro"/>
</dbReference>
<evidence type="ECO:0000313" key="6">
    <source>
        <dbReference type="EMBL" id="CAF1040558.1"/>
    </source>
</evidence>
<dbReference type="GO" id="GO:0007018">
    <property type="term" value="P:microtubule-based movement"/>
    <property type="evidence" value="ECO:0007669"/>
    <property type="project" value="InterPro"/>
</dbReference>
<organism evidence="6 7">
    <name type="scientific">Rotaria sordida</name>
    <dbReference type="NCBI Taxonomy" id="392033"/>
    <lineage>
        <taxon>Eukaryota</taxon>
        <taxon>Metazoa</taxon>
        <taxon>Spiralia</taxon>
        <taxon>Gnathifera</taxon>
        <taxon>Rotifera</taxon>
        <taxon>Eurotatoria</taxon>
        <taxon>Bdelloidea</taxon>
        <taxon>Philodinida</taxon>
        <taxon>Philodinidae</taxon>
        <taxon>Rotaria</taxon>
    </lineage>
</organism>
<evidence type="ECO:0000313" key="5">
    <source>
        <dbReference type="EMBL" id="CAF0976547.1"/>
    </source>
</evidence>
<dbReference type="GO" id="GO:0008017">
    <property type="term" value="F:microtubule binding"/>
    <property type="evidence" value="ECO:0007669"/>
    <property type="project" value="InterPro"/>
</dbReference>
<dbReference type="PANTHER" id="PTHR47971">
    <property type="entry name" value="KINESIN-RELATED PROTEIN 6"/>
    <property type="match status" value="1"/>
</dbReference>
<evidence type="ECO:0000259" key="4">
    <source>
        <dbReference type="PROSITE" id="PS50067"/>
    </source>
</evidence>
<dbReference type="Proteomes" id="UP000663870">
    <property type="component" value="Unassembled WGS sequence"/>
</dbReference>
<reference evidence="6" key="1">
    <citation type="submission" date="2021-02" db="EMBL/GenBank/DDBJ databases">
        <authorList>
            <person name="Nowell W R."/>
        </authorList>
    </citation>
    <scope>NUCLEOTIDE SEQUENCE</scope>
</reference>
<keyword evidence="2" id="KW-0206">Cytoskeleton</keyword>
<sequence>MNSPTMILFRTATYLLGRDDGGHILFRGSTLTKILRNSFIGDKSKVSMIAMVSPIHCDVENTTNTSRYGDRIKELRAGDNDEIISNKNGISKENELQIHLQAFADCIQQKEQIAAAQRMKKQQTNISR</sequence>
<dbReference type="InterPro" id="IPR027417">
    <property type="entry name" value="P-loop_NTPase"/>
</dbReference>
<dbReference type="AlphaFoldDB" id="A0A814JQ79"/>
<name>A0A814JQ79_9BILA</name>
<proteinExistence type="inferred from homology"/>
<keyword evidence="7" id="KW-1185">Reference proteome</keyword>
<dbReference type="GO" id="GO:0005874">
    <property type="term" value="C:microtubule"/>
    <property type="evidence" value="ECO:0007669"/>
    <property type="project" value="TreeGrafter"/>
</dbReference>
<dbReference type="Pfam" id="PF00225">
    <property type="entry name" value="Kinesin"/>
    <property type="match status" value="1"/>
</dbReference>
<comment type="similarity">
    <text evidence="3">Belongs to the TRAFAC class myosin-kinesin ATPase superfamily. Kinesin family.</text>
</comment>
<evidence type="ECO:0000256" key="3">
    <source>
        <dbReference type="PROSITE-ProRule" id="PRU00283"/>
    </source>
</evidence>
<evidence type="ECO:0000256" key="1">
    <source>
        <dbReference type="ARBA" id="ARBA00004245"/>
    </source>
</evidence>
<dbReference type="EMBL" id="CAJNOL010000385">
    <property type="protein sequence ID" value="CAF1040558.1"/>
    <property type="molecule type" value="Genomic_DNA"/>
</dbReference>
<dbReference type="PROSITE" id="PS50067">
    <property type="entry name" value="KINESIN_MOTOR_2"/>
    <property type="match status" value="1"/>
</dbReference>
<comment type="caution">
    <text evidence="6">The sequence shown here is derived from an EMBL/GenBank/DDBJ whole genome shotgun (WGS) entry which is preliminary data.</text>
</comment>
<gene>
    <name evidence="6" type="ORF">JXQ802_LOCUS16128</name>
    <name evidence="5" type="ORF">PYM288_LOCUS13390</name>
</gene>
<dbReference type="SUPFAM" id="SSF52540">
    <property type="entry name" value="P-loop containing nucleoside triphosphate hydrolases"/>
    <property type="match status" value="1"/>
</dbReference>
<dbReference type="GO" id="GO:0007019">
    <property type="term" value="P:microtubule depolymerization"/>
    <property type="evidence" value="ECO:0007669"/>
    <property type="project" value="TreeGrafter"/>
</dbReference>
<protein>
    <recommendedName>
        <fullName evidence="4">Kinesin motor domain-containing protein</fullName>
    </recommendedName>
</protein>
<dbReference type="Proteomes" id="UP000663854">
    <property type="component" value="Unassembled WGS sequence"/>
</dbReference>